<dbReference type="Gramene" id="RZC48457">
    <property type="protein sequence ID" value="RZC48457"/>
    <property type="gene ID" value="C5167_016880"/>
</dbReference>
<evidence type="ECO:0000256" key="5">
    <source>
        <dbReference type="SAM" id="MobiDB-lite"/>
    </source>
</evidence>
<reference evidence="7 8" key="1">
    <citation type="journal article" date="2018" name="Science">
        <title>The opium poppy genome and morphinan production.</title>
        <authorList>
            <person name="Guo L."/>
            <person name="Winzer T."/>
            <person name="Yang X."/>
            <person name="Li Y."/>
            <person name="Ning Z."/>
            <person name="He Z."/>
            <person name="Teodor R."/>
            <person name="Lu Y."/>
            <person name="Bowser T.A."/>
            <person name="Graham I.A."/>
            <person name="Ye K."/>
        </authorList>
    </citation>
    <scope>NUCLEOTIDE SEQUENCE [LARGE SCALE GENOMIC DNA]</scope>
    <source>
        <strain evidence="8">cv. HN1</strain>
        <tissue evidence="7">Leaves</tissue>
    </source>
</reference>
<dbReference type="PANTHER" id="PTHR46772:SF8">
    <property type="entry name" value="TRANSCRIPTION FACTOR BHLH95"/>
    <property type="match status" value="1"/>
</dbReference>
<dbReference type="SUPFAM" id="SSF47459">
    <property type="entry name" value="HLH, helix-loop-helix DNA-binding domain"/>
    <property type="match status" value="1"/>
</dbReference>
<dbReference type="Proteomes" id="UP000316621">
    <property type="component" value="Chromosome 2"/>
</dbReference>
<name>A0A4Y7IHU5_PAPSO</name>
<sequence>MGTSDEIGGGGGGGPGNFLFENQTWASVFSSINSDNSGGKRSRGGAKSSTGKGTSGGGDWNECKLGGESDHEIHIWTERERRKKMRNMFSNLHALLPQLPAKADKSTIVDEAVNYIKTLQHSLQKLQKQRLEMLRGGGGGGPTLTTPTVIDYEPSSSSLVVASNSPTLNTREAFLADQAGPSSASMNNNSSSSMINDNMTFSSAAPNNSLSVVPCINNIPSTFQTWSSPNVVLSVNGDDAQISVCAPRKPGLLTTCCYVLEKHKLEVVTAHVSSDCYRSMFMIHAHANGACDQFPEPLPVEEIYKLAVGEMIFWLNS</sequence>
<gene>
    <name evidence="7" type="ORF">C5167_016880</name>
</gene>
<dbReference type="InterPro" id="IPR045239">
    <property type="entry name" value="bHLH95_bHLH"/>
</dbReference>
<dbReference type="Pfam" id="PF00010">
    <property type="entry name" value="HLH"/>
    <property type="match status" value="1"/>
</dbReference>
<evidence type="ECO:0000256" key="3">
    <source>
        <dbReference type="ARBA" id="ARBA00023163"/>
    </source>
</evidence>
<dbReference type="GO" id="GO:0046983">
    <property type="term" value="F:protein dimerization activity"/>
    <property type="evidence" value="ECO:0007669"/>
    <property type="project" value="InterPro"/>
</dbReference>
<evidence type="ECO:0000259" key="6">
    <source>
        <dbReference type="PROSITE" id="PS50888"/>
    </source>
</evidence>
<keyword evidence="3" id="KW-0804">Transcription</keyword>
<evidence type="ECO:0000313" key="8">
    <source>
        <dbReference type="Proteomes" id="UP000316621"/>
    </source>
</evidence>
<dbReference type="SMART" id="SM00353">
    <property type="entry name" value="HLH"/>
    <property type="match status" value="1"/>
</dbReference>
<dbReference type="Gene3D" id="4.10.280.10">
    <property type="entry name" value="Helix-loop-helix DNA-binding domain"/>
    <property type="match status" value="1"/>
</dbReference>
<dbReference type="Pfam" id="PF22754">
    <property type="entry name" value="bHLH-TF_ACT-like_plant"/>
    <property type="match status" value="1"/>
</dbReference>
<dbReference type="EMBL" id="CM010716">
    <property type="protein sequence ID" value="RZC48457.1"/>
    <property type="molecule type" value="Genomic_DNA"/>
</dbReference>
<dbReference type="InterPro" id="IPR044278">
    <property type="entry name" value="BHLH95-like"/>
</dbReference>
<proteinExistence type="predicted"/>
<accession>A0A4Y7IHU5</accession>
<evidence type="ECO:0000313" key="7">
    <source>
        <dbReference type="EMBL" id="RZC48457.1"/>
    </source>
</evidence>
<keyword evidence="4" id="KW-0539">Nucleus</keyword>
<dbReference type="GO" id="GO:0009960">
    <property type="term" value="P:endosperm development"/>
    <property type="evidence" value="ECO:0007669"/>
    <property type="project" value="InterPro"/>
</dbReference>
<organism evidence="7 8">
    <name type="scientific">Papaver somniferum</name>
    <name type="common">Opium poppy</name>
    <dbReference type="NCBI Taxonomy" id="3469"/>
    <lineage>
        <taxon>Eukaryota</taxon>
        <taxon>Viridiplantae</taxon>
        <taxon>Streptophyta</taxon>
        <taxon>Embryophyta</taxon>
        <taxon>Tracheophyta</taxon>
        <taxon>Spermatophyta</taxon>
        <taxon>Magnoliopsida</taxon>
        <taxon>Ranunculales</taxon>
        <taxon>Papaveraceae</taxon>
        <taxon>Papaveroideae</taxon>
        <taxon>Papaver</taxon>
    </lineage>
</organism>
<keyword evidence="8" id="KW-1185">Reference proteome</keyword>
<dbReference type="PROSITE" id="PS50888">
    <property type="entry name" value="BHLH"/>
    <property type="match status" value="1"/>
</dbReference>
<dbReference type="InterPro" id="IPR054502">
    <property type="entry name" value="bHLH-TF_ACT-like_plant"/>
</dbReference>
<keyword evidence="2" id="KW-0805">Transcription regulation</keyword>
<evidence type="ECO:0000256" key="2">
    <source>
        <dbReference type="ARBA" id="ARBA00023015"/>
    </source>
</evidence>
<evidence type="ECO:0000256" key="4">
    <source>
        <dbReference type="ARBA" id="ARBA00023242"/>
    </source>
</evidence>
<feature type="region of interest" description="Disordered" evidence="5">
    <location>
        <begin position="31"/>
        <end position="65"/>
    </location>
</feature>
<evidence type="ECO:0000256" key="1">
    <source>
        <dbReference type="ARBA" id="ARBA00004123"/>
    </source>
</evidence>
<dbReference type="PANTHER" id="PTHR46772">
    <property type="entry name" value="BHLH DOMAIN-CONTAINING PROTEIN"/>
    <property type="match status" value="1"/>
</dbReference>
<feature type="domain" description="BHLH" evidence="6">
    <location>
        <begin position="69"/>
        <end position="119"/>
    </location>
</feature>
<dbReference type="CDD" id="cd11393">
    <property type="entry name" value="bHLH_AtbHLH_like"/>
    <property type="match status" value="1"/>
</dbReference>
<comment type="subcellular location">
    <subcellularLocation>
        <location evidence="1">Nucleus</location>
    </subcellularLocation>
</comment>
<dbReference type="AlphaFoldDB" id="A0A4Y7IHU5"/>
<dbReference type="InterPro" id="IPR036638">
    <property type="entry name" value="HLH_DNA-bd_sf"/>
</dbReference>
<protein>
    <recommendedName>
        <fullName evidence="6">BHLH domain-containing protein</fullName>
    </recommendedName>
</protein>
<dbReference type="InterPro" id="IPR011598">
    <property type="entry name" value="bHLH_dom"/>
</dbReference>
<dbReference type="OMA" id="GARSMIT"/>
<dbReference type="GO" id="GO:0003700">
    <property type="term" value="F:DNA-binding transcription factor activity"/>
    <property type="evidence" value="ECO:0007669"/>
    <property type="project" value="InterPro"/>
</dbReference>